<dbReference type="RefSeq" id="WP_114029392.1">
    <property type="nucleotide sequence ID" value="NZ_QOIL01000007.1"/>
</dbReference>
<name>A0A367FJM6_9ACTN</name>
<dbReference type="InterPro" id="IPR023696">
    <property type="entry name" value="Ureohydrolase_dom_sf"/>
</dbReference>
<proteinExistence type="predicted"/>
<dbReference type="AlphaFoldDB" id="A0A367FJM6"/>
<evidence type="ECO:0000313" key="2">
    <source>
        <dbReference type="Proteomes" id="UP000253094"/>
    </source>
</evidence>
<evidence type="ECO:0000313" key="1">
    <source>
        <dbReference type="EMBL" id="RCG30598.1"/>
    </source>
</evidence>
<dbReference type="Pfam" id="PF00491">
    <property type="entry name" value="Arginase"/>
    <property type="match status" value="1"/>
</dbReference>
<protein>
    <submittedName>
        <fullName evidence="1">Uncharacterized protein</fullName>
    </submittedName>
</protein>
<organism evidence="1 2">
    <name type="scientific">Sphaerisporangium album</name>
    <dbReference type="NCBI Taxonomy" id="509200"/>
    <lineage>
        <taxon>Bacteria</taxon>
        <taxon>Bacillati</taxon>
        <taxon>Actinomycetota</taxon>
        <taxon>Actinomycetes</taxon>
        <taxon>Streptosporangiales</taxon>
        <taxon>Streptosporangiaceae</taxon>
        <taxon>Sphaerisporangium</taxon>
    </lineage>
</organism>
<accession>A0A367FJM6</accession>
<dbReference type="OrthoDB" id="7331788at2"/>
<dbReference type="SUPFAM" id="SSF52768">
    <property type="entry name" value="Arginase/deacetylase"/>
    <property type="match status" value="1"/>
</dbReference>
<dbReference type="GO" id="GO:0016813">
    <property type="term" value="F:hydrolase activity, acting on carbon-nitrogen (but not peptide) bonds, in linear amidines"/>
    <property type="evidence" value="ECO:0007669"/>
    <property type="project" value="UniProtKB-ARBA"/>
</dbReference>
<dbReference type="Proteomes" id="UP000253094">
    <property type="component" value="Unassembled WGS sequence"/>
</dbReference>
<reference evidence="1 2" key="1">
    <citation type="submission" date="2018-06" db="EMBL/GenBank/DDBJ databases">
        <title>Sphaerisporangium craniellae sp. nov., isolated from a marine sponge in the South China Sea.</title>
        <authorList>
            <person name="Li L."/>
        </authorList>
    </citation>
    <scope>NUCLEOTIDE SEQUENCE [LARGE SCALE GENOMIC DNA]</scope>
    <source>
        <strain evidence="1 2">CCTCC AA 208026</strain>
    </source>
</reference>
<keyword evidence="2" id="KW-1185">Reference proteome</keyword>
<comment type="caution">
    <text evidence="1">The sequence shown here is derived from an EMBL/GenBank/DDBJ whole genome shotgun (WGS) entry which is preliminary data.</text>
</comment>
<gene>
    <name evidence="1" type="ORF">DQ384_14990</name>
</gene>
<dbReference type="InterPro" id="IPR006035">
    <property type="entry name" value="Ureohydrolase"/>
</dbReference>
<dbReference type="EMBL" id="QOIL01000007">
    <property type="protein sequence ID" value="RCG30598.1"/>
    <property type="molecule type" value="Genomic_DNA"/>
</dbReference>
<sequence>MHVDLDVLDPAAFGSIRYPEPDGVAPQRLVDLISRLDDVVGAAITEQAPSADAGDAEEAEVIRRLTGALPF</sequence>
<dbReference type="Gene3D" id="3.40.800.10">
    <property type="entry name" value="Ureohydrolase domain"/>
    <property type="match status" value="1"/>
</dbReference>
<dbReference type="GO" id="GO:0046872">
    <property type="term" value="F:metal ion binding"/>
    <property type="evidence" value="ECO:0007669"/>
    <property type="project" value="InterPro"/>
</dbReference>